<sequence length="165" mass="18982">MKKTIWFISFLSLLILTSCSTSPEAEEIAKYHNDYVENVNSLASQVDEQIQKSFATESPQETYDLQTENVLPLIEEIKKYIEDMQPESGEVKELHEMRLKQLSAWEEAFKLQYQALEKTVAEESEEEVSKLLKESDQKLLEAAELGQQADNKLVKLAEEHDVTIN</sequence>
<reference evidence="3" key="1">
    <citation type="submission" date="2021-03" db="EMBL/GenBank/DDBJ databases">
        <title>Antimicrobial resistance genes in bacteria isolated from Japanese honey, and their potential for conferring macrolide and lincosamide resistance in the American foulbrood pathogen Paenibacillus larvae.</title>
        <authorList>
            <person name="Okamoto M."/>
            <person name="Kumagai M."/>
            <person name="Kanamori H."/>
            <person name="Takamatsu D."/>
        </authorList>
    </citation>
    <scope>NUCLEOTIDE SEQUENCE</scope>
    <source>
        <strain evidence="3">J43TS3</strain>
    </source>
</reference>
<name>A0A919X5D8_9BACI</name>
<dbReference type="PROSITE" id="PS51257">
    <property type="entry name" value="PROKAR_LIPOPROTEIN"/>
    <property type="match status" value="1"/>
</dbReference>
<feature type="coiled-coil region" evidence="1">
    <location>
        <begin position="106"/>
        <end position="141"/>
    </location>
</feature>
<keyword evidence="2" id="KW-0732">Signal</keyword>
<keyword evidence="4" id="KW-1185">Reference proteome</keyword>
<feature type="signal peptide" evidence="2">
    <location>
        <begin position="1"/>
        <end position="25"/>
    </location>
</feature>
<comment type="caution">
    <text evidence="3">The sequence shown here is derived from an EMBL/GenBank/DDBJ whole genome shotgun (WGS) entry which is preliminary data.</text>
</comment>
<dbReference type="AlphaFoldDB" id="A0A919X5D8"/>
<organism evidence="3 4">
    <name type="scientific">Ornithinibacillus bavariensis</name>
    <dbReference type="NCBI Taxonomy" id="545502"/>
    <lineage>
        <taxon>Bacteria</taxon>
        <taxon>Bacillati</taxon>
        <taxon>Bacillota</taxon>
        <taxon>Bacilli</taxon>
        <taxon>Bacillales</taxon>
        <taxon>Bacillaceae</taxon>
        <taxon>Ornithinibacillus</taxon>
    </lineage>
</organism>
<protein>
    <recommendedName>
        <fullName evidence="5">Lipoprotein</fullName>
    </recommendedName>
</protein>
<evidence type="ECO:0000313" key="3">
    <source>
        <dbReference type="EMBL" id="GIO25846.1"/>
    </source>
</evidence>
<proteinExistence type="predicted"/>
<evidence type="ECO:0000256" key="2">
    <source>
        <dbReference type="SAM" id="SignalP"/>
    </source>
</evidence>
<evidence type="ECO:0000256" key="1">
    <source>
        <dbReference type="SAM" id="Coils"/>
    </source>
</evidence>
<accession>A0A919X5D8</accession>
<evidence type="ECO:0008006" key="5">
    <source>
        <dbReference type="Google" id="ProtNLM"/>
    </source>
</evidence>
<dbReference type="RefSeq" id="WP_212919358.1">
    <property type="nucleotide sequence ID" value="NZ_BORP01000001.1"/>
</dbReference>
<evidence type="ECO:0000313" key="4">
    <source>
        <dbReference type="Proteomes" id="UP000676917"/>
    </source>
</evidence>
<keyword evidence="1" id="KW-0175">Coiled coil</keyword>
<dbReference type="Proteomes" id="UP000676917">
    <property type="component" value="Unassembled WGS sequence"/>
</dbReference>
<gene>
    <name evidence="3" type="ORF">J43TS3_04570</name>
</gene>
<feature type="chain" id="PRO_5038722995" description="Lipoprotein" evidence="2">
    <location>
        <begin position="26"/>
        <end position="165"/>
    </location>
</feature>
<dbReference type="EMBL" id="BORP01000001">
    <property type="protein sequence ID" value="GIO25846.1"/>
    <property type="molecule type" value="Genomic_DNA"/>
</dbReference>